<dbReference type="InterPro" id="IPR001129">
    <property type="entry name" value="Membr-assoc_MAPEG"/>
</dbReference>
<feature type="transmembrane region" description="Helical" evidence="5">
    <location>
        <begin position="21"/>
        <end position="41"/>
    </location>
</feature>
<evidence type="ECO:0000256" key="2">
    <source>
        <dbReference type="ARBA" id="ARBA00022692"/>
    </source>
</evidence>
<sequence>MMALDHSKKKTSWLSLTGGFLKLNIQFFIIVPCVLAIIYFAASTPVLSSIFPVSVDKVPYFVLFVNSILFFIPCNMIFVFYTAYKQGFNNNTPRIQKLDGVLHRLQSATSNQIESMGYLASMVVVGKEMLCAEPTAEGLVSYEGCITPEIFARLCMLFLLARFIYYPAYAMDLDLLRSFSFGVGLLAVVFIGVISFFDLTQYLV</sequence>
<comment type="subcellular location">
    <subcellularLocation>
        <location evidence="1">Membrane</location>
    </subcellularLocation>
</comment>
<organism evidence="6 7">
    <name type="scientific">Prymnesium parvum</name>
    <name type="common">Toxic golden alga</name>
    <dbReference type="NCBI Taxonomy" id="97485"/>
    <lineage>
        <taxon>Eukaryota</taxon>
        <taxon>Haptista</taxon>
        <taxon>Haptophyta</taxon>
        <taxon>Prymnesiophyceae</taxon>
        <taxon>Prymnesiales</taxon>
        <taxon>Prymnesiaceae</taxon>
        <taxon>Prymnesium</taxon>
    </lineage>
</organism>
<dbReference type="PANTHER" id="PTHR35371:SF1">
    <property type="entry name" value="BLR7753 PROTEIN"/>
    <property type="match status" value="1"/>
</dbReference>
<evidence type="ECO:0000256" key="4">
    <source>
        <dbReference type="ARBA" id="ARBA00023136"/>
    </source>
</evidence>
<accession>A0AB34JK11</accession>
<keyword evidence="2 5" id="KW-0812">Transmembrane</keyword>
<keyword evidence="7" id="KW-1185">Reference proteome</keyword>
<feature type="transmembrane region" description="Helical" evidence="5">
    <location>
        <begin position="175"/>
        <end position="197"/>
    </location>
</feature>
<evidence type="ECO:0000256" key="5">
    <source>
        <dbReference type="SAM" id="Phobius"/>
    </source>
</evidence>
<name>A0AB34JK11_PRYPA</name>
<keyword evidence="3 5" id="KW-1133">Transmembrane helix</keyword>
<dbReference type="PANTHER" id="PTHR35371">
    <property type="entry name" value="INNER MEMBRANE PROTEIN"/>
    <property type="match status" value="1"/>
</dbReference>
<dbReference type="EMBL" id="JBGBPQ010000007">
    <property type="protein sequence ID" value="KAL1521988.1"/>
    <property type="molecule type" value="Genomic_DNA"/>
</dbReference>
<keyword evidence="4 5" id="KW-0472">Membrane</keyword>
<comment type="caution">
    <text evidence="6">The sequence shown here is derived from an EMBL/GenBank/DDBJ whole genome shotgun (WGS) entry which is preliminary data.</text>
</comment>
<dbReference type="SUPFAM" id="SSF161084">
    <property type="entry name" value="MAPEG domain-like"/>
    <property type="match status" value="1"/>
</dbReference>
<dbReference type="InterPro" id="IPR023352">
    <property type="entry name" value="MAPEG-like_dom_sf"/>
</dbReference>
<dbReference type="Pfam" id="PF01124">
    <property type="entry name" value="MAPEG"/>
    <property type="match status" value="1"/>
</dbReference>
<evidence type="ECO:0000256" key="1">
    <source>
        <dbReference type="ARBA" id="ARBA00004370"/>
    </source>
</evidence>
<dbReference type="AlphaFoldDB" id="A0AB34JK11"/>
<dbReference type="GO" id="GO:0016020">
    <property type="term" value="C:membrane"/>
    <property type="evidence" value="ECO:0007669"/>
    <property type="project" value="UniProtKB-SubCell"/>
</dbReference>
<evidence type="ECO:0000256" key="3">
    <source>
        <dbReference type="ARBA" id="ARBA00022989"/>
    </source>
</evidence>
<dbReference type="Proteomes" id="UP001515480">
    <property type="component" value="Unassembled WGS sequence"/>
</dbReference>
<protein>
    <submittedName>
        <fullName evidence="6">Uncharacterized protein</fullName>
    </submittedName>
</protein>
<dbReference type="Gene3D" id="1.20.120.550">
    <property type="entry name" value="Membrane associated eicosanoid/glutathione metabolism-like domain"/>
    <property type="match status" value="1"/>
</dbReference>
<reference evidence="6 7" key="1">
    <citation type="journal article" date="2024" name="Science">
        <title>Giant polyketide synthase enzymes in the biosynthesis of giant marine polyether toxins.</title>
        <authorList>
            <person name="Fallon T.R."/>
            <person name="Shende V.V."/>
            <person name="Wierzbicki I.H."/>
            <person name="Pendleton A.L."/>
            <person name="Watervoot N.F."/>
            <person name="Auber R.P."/>
            <person name="Gonzalez D.J."/>
            <person name="Wisecaver J.H."/>
            <person name="Moore B.S."/>
        </authorList>
    </citation>
    <scope>NUCLEOTIDE SEQUENCE [LARGE SCALE GENOMIC DNA]</scope>
    <source>
        <strain evidence="6 7">12B1</strain>
    </source>
</reference>
<proteinExistence type="predicted"/>
<evidence type="ECO:0000313" key="6">
    <source>
        <dbReference type="EMBL" id="KAL1521988.1"/>
    </source>
</evidence>
<feature type="transmembrane region" description="Helical" evidence="5">
    <location>
        <begin position="61"/>
        <end position="84"/>
    </location>
</feature>
<evidence type="ECO:0000313" key="7">
    <source>
        <dbReference type="Proteomes" id="UP001515480"/>
    </source>
</evidence>
<gene>
    <name evidence="6" type="ORF">AB1Y20_021633</name>
</gene>